<evidence type="ECO:0000256" key="4">
    <source>
        <dbReference type="ARBA" id="ARBA00022827"/>
    </source>
</evidence>
<keyword evidence="10" id="KW-1185">Reference proteome</keyword>
<dbReference type="Pfam" id="PF07992">
    <property type="entry name" value="Pyr_redox_2"/>
    <property type="match status" value="1"/>
</dbReference>
<evidence type="ECO:0000256" key="3">
    <source>
        <dbReference type="ARBA" id="ARBA00022630"/>
    </source>
</evidence>
<dbReference type="InterPro" id="IPR036188">
    <property type="entry name" value="FAD/NAD-bd_sf"/>
</dbReference>
<gene>
    <name evidence="9" type="ORF">COCCADRAFT_32565</name>
</gene>
<feature type="domain" description="FAD/NAD(P)-binding" evidence="8">
    <location>
        <begin position="116"/>
        <end position="318"/>
    </location>
</feature>
<keyword evidence="5" id="KW-0521">NADP</keyword>
<comment type="cofactor">
    <cofactor evidence="1">
        <name>FAD</name>
        <dbReference type="ChEBI" id="CHEBI:57692"/>
    </cofactor>
</comment>
<evidence type="ECO:0000313" key="10">
    <source>
        <dbReference type="Proteomes" id="UP000053841"/>
    </source>
</evidence>
<evidence type="ECO:0000256" key="1">
    <source>
        <dbReference type="ARBA" id="ARBA00001974"/>
    </source>
</evidence>
<dbReference type="PANTHER" id="PTHR43098">
    <property type="entry name" value="L-ORNITHINE N(5)-MONOOXYGENASE-RELATED"/>
    <property type="match status" value="1"/>
</dbReference>
<dbReference type="HOGENOM" id="CLU_006937_8_2_1"/>
<comment type="similarity">
    <text evidence="2">Belongs to the FAD-binding monooxygenase family.</text>
</comment>
<dbReference type="InterPro" id="IPR050775">
    <property type="entry name" value="FAD-binding_Monooxygenases"/>
</dbReference>
<dbReference type="RefSeq" id="XP_007707333.1">
    <property type="nucleotide sequence ID" value="XM_007709143.1"/>
</dbReference>
<dbReference type="Proteomes" id="UP000053841">
    <property type="component" value="Unassembled WGS sequence"/>
</dbReference>
<dbReference type="PRINTS" id="PR00411">
    <property type="entry name" value="PNDRDTASEI"/>
</dbReference>
<evidence type="ECO:0000256" key="2">
    <source>
        <dbReference type="ARBA" id="ARBA00010139"/>
    </source>
</evidence>
<keyword evidence="6" id="KW-0560">Oxidoreductase</keyword>
<evidence type="ECO:0000313" key="9">
    <source>
        <dbReference type="EMBL" id="EUC38369.1"/>
    </source>
</evidence>
<evidence type="ECO:0000256" key="6">
    <source>
        <dbReference type="ARBA" id="ARBA00023002"/>
    </source>
</evidence>
<dbReference type="PANTHER" id="PTHR43098:SF4">
    <property type="entry name" value="BLR3857 PROTEIN"/>
    <property type="match status" value="1"/>
</dbReference>
<dbReference type="EMBL" id="KI964543">
    <property type="protein sequence ID" value="EUC38369.1"/>
    <property type="molecule type" value="Genomic_DNA"/>
</dbReference>
<dbReference type="GO" id="GO:0004497">
    <property type="term" value="F:monooxygenase activity"/>
    <property type="evidence" value="ECO:0007669"/>
    <property type="project" value="UniProtKB-KW"/>
</dbReference>
<dbReference type="KEGG" id="bze:COCCADRAFT_32565"/>
<dbReference type="AlphaFoldDB" id="W6YSI7"/>
<dbReference type="GeneID" id="19147271"/>
<sequence>MYEQLDAHAFLYSLTSFHKVVNLVSRKYNFFNFTHHNHRDSMTESVVVERLEGAPLLSFRLKDYAKAAEKYRAERDKRYNSLGLDQYRLVRSGLNDFVSDPWANPDYRRDPINHVYDVLIIGGGFTGLQVAARLITLGYHNICMHWNRYPGAQCDIESYMYMSLLEEIDYVPKKQYARGPELCKHAHAIADHYNIRPKVLFQTETQKLIWNDETCLWKVETNWNDSIHTKWVVPALGPLQVPKFPGVDAQKFKGKAFHSCRWDYKYTGGSPENPQLTGLKDKRVAVIGTGASGVQVIAEVGKWAKELVYVVQRTPSSIDERRNQETDVEWAKSLPKVWQTIRMENFSSIINGEGVKKDMIKDGWTEILTSLAGFFGTSDGNAPNAEQIAARIQIVNFMKMESIRKRVDSTVKDPKTAAALKPWYSQSCKPPCFHDEYLPTFNNPNVKLIDTDGKGVEAITERGFAANGEEIEVDCIIYTTGFEWNTDFSKRTRTEIIGEDKGISTLHGWAVNGLPNMTLLTIAQAGGTPNFTHNIYMAAEHLTYVMNTVKERGIVALEPTHEAAEAWVQEAVDCGASRRKFLAECTLGFYNDEDKLDDKTFRNQSYDGGGIKYNAVLKRWREDGKIEGMVARYASEQKKLNGK</sequence>
<proteinExistence type="inferred from homology"/>
<accession>W6YSI7</accession>
<reference evidence="9 10" key="1">
    <citation type="journal article" date="2013" name="PLoS Genet.">
        <title>Comparative genome structure, secondary metabolite, and effector coding capacity across Cochliobolus pathogens.</title>
        <authorList>
            <person name="Condon B.J."/>
            <person name="Leng Y."/>
            <person name="Wu D."/>
            <person name="Bushley K.E."/>
            <person name="Ohm R.A."/>
            <person name="Otillar R."/>
            <person name="Martin J."/>
            <person name="Schackwitz W."/>
            <person name="Grimwood J."/>
            <person name="MohdZainudin N."/>
            <person name="Xue C."/>
            <person name="Wang R."/>
            <person name="Manning V.A."/>
            <person name="Dhillon B."/>
            <person name="Tu Z.J."/>
            <person name="Steffenson B.J."/>
            <person name="Salamov A."/>
            <person name="Sun H."/>
            <person name="Lowry S."/>
            <person name="LaButti K."/>
            <person name="Han J."/>
            <person name="Copeland A."/>
            <person name="Lindquist E."/>
            <person name="Barry K."/>
            <person name="Schmutz J."/>
            <person name="Baker S.E."/>
            <person name="Ciuffetti L.M."/>
            <person name="Grigoriev I.V."/>
            <person name="Zhong S."/>
            <person name="Turgeon B.G."/>
        </authorList>
    </citation>
    <scope>NUCLEOTIDE SEQUENCE [LARGE SCALE GENOMIC DNA]</scope>
    <source>
        <strain evidence="9 10">26-R-13</strain>
    </source>
</reference>
<evidence type="ECO:0000256" key="5">
    <source>
        <dbReference type="ARBA" id="ARBA00022857"/>
    </source>
</evidence>
<organism evidence="9 10">
    <name type="scientific">Cochliobolus carbonum (strain 26-R-13)</name>
    <name type="common">Maize leaf spot fungus</name>
    <name type="synonym">Bipolaris zeicola</name>
    <dbReference type="NCBI Taxonomy" id="930089"/>
    <lineage>
        <taxon>Eukaryota</taxon>
        <taxon>Fungi</taxon>
        <taxon>Dikarya</taxon>
        <taxon>Ascomycota</taxon>
        <taxon>Pezizomycotina</taxon>
        <taxon>Dothideomycetes</taxon>
        <taxon>Pleosporomycetidae</taxon>
        <taxon>Pleosporales</taxon>
        <taxon>Pleosporineae</taxon>
        <taxon>Pleosporaceae</taxon>
        <taxon>Bipolaris</taxon>
    </lineage>
</organism>
<evidence type="ECO:0000259" key="8">
    <source>
        <dbReference type="Pfam" id="PF07992"/>
    </source>
</evidence>
<dbReference type="OrthoDB" id="66881at2759"/>
<protein>
    <recommendedName>
        <fullName evidence="8">FAD/NAD(P)-binding domain-containing protein</fullName>
    </recommendedName>
</protein>
<keyword evidence="4" id="KW-0274">FAD</keyword>
<keyword evidence="7" id="KW-0503">Monooxygenase</keyword>
<dbReference type="Gene3D" id="3.50.50.60">
    <property type="entry name" value="FAD/NAD(P)-binding domain"/>
    <property type="match status" value="2"/>
</dbReference>
<dbReference type="eggNOG" id="KOG1399">
    <property type="taxonomic scope" value="Eukaryota"/>
</dbReference>
<evidence type="ECO:0000256" key="7">
    <source>
        <dbReference type="ARBA" id="ARBA00023033"/>
    </source>
</evidence>
<name>W6YSI7_COCC2</name>
<dbReference type="SUPFAM" id="SSF51905">
    <property type="entry name" value="FAD/NAD(P)-binding domain"/>
    <property type="match status" value="2"/>
</dbReference>
<keyword evidence="3" id="KW-0285">Flavoprotein</keyword>
<dbReference type="InterPro" id="IPR023753">
    <property type="entry name" value="FAD/NAD-binding_dom"/>
</dbReference>